<gene>
    <name evidence="1" type="ORF">T05_5267</name>
</gene>
<name>A0A0V0TT87_9BILA</name>
<organism evidence="1 2">
    <name type="scientific">Trichinella murrelli</name>
    <dbReference type="NCBI Taxonomy" id="144512"/>
    <lineage>
        <taxon>Eukaryota</taxon>
        <taxon>Metazoa</taxon>
        <taxon>Ecdysozoa</taxon>
        <taxon>Nematoda</taxon>
        <taxon>Enoplea</taxon>
        <taxon>Dorylaimia</taxon>
        <taxon>Trichinellida</taxon>
        <taxon>Trichinellidae</taxon>
        <taxon>Trichinella</taxon>
    </lineage>
</organism>
<sequence>MNKLVKWNASTFSTQQLVNRHVMSALEAFMTIIYNYPFCNVSFIFASTVLTHENGKTVKSIFSLTITDSFYETNK</sequence>
<proteinExistence type="predicted"/>
<dbReference type="EMBL" id="JYDJ01000152">
    <property type="protein sequence ID" value="KRX42110.1"/>
    <property type="molecule type" value="Genomic_DNA"/>
</dbReference>
<comment type="caution">
    <text evidence="1">The sequence shown here is derived from an EMBL/GenBank/DDBJ whole genome shotgun (WGS) entry which is preliminary data.</text>
</comment>
<dbReference type="AlphaFoldDB" id="A0A0V0TT87"/>
<protein>
    <submittedName>
        <fullName evidence="1">Uncharacterized protein</fullName>
    </submittedName>
</protein>
<evidence type="ECO:0000313" key="2">
    <source>
        <dbReference type="Proteomes" id="UP000055048"/>
    </source>
</evidence>
<reference evidence="1 2" key="1">
    <citation type="submission" date="2015-01" db="EMBL/GenBank/DDBJ databases">
        <title>Evolution of Trichinella species and genotypes.</title>
        <authorList>
            <person name="Korhonen P.K."/>
            <person name="Edoardo P."/>
            <person name="Giuseppe L.R."/>
            <person name="Gasser R.B."/>
        </authorList>
    </citation>
    <scope>NUCLEOTIDE SEQUENCE [LARGE SCALE GENOMIC DNA]</scope>
    <source>
        <strain evidence="1">ISS417</strain>
    </source>
</reference>
<dbReference type="Proteomes" id="UP000055048">
    <property type="component" value="Unassembled WGS sequence"/>
</dbReference>
<keyword evidence="2" id="KW-1185">Reference proteome</keyword>
<accession>A0A0V0TT87</accession>
<evidence type="ECO:0000313" key="1">
    <source>
        <dbReference type="EMBL" id="KRX42110.1"/>
    </source>
</evidence>